<evidence type="ECO:0000313" key="2">
    <source>
        <dbReference type="EMBL" id="HJC70615.1"/>
    </source>
</evidence>
<dbReference type="Pfam" id="PF11139">
    <property type="entry name" value="SfLAP"/>
    <property type="match status" value="1"/>
</dbReference>
<keyword evidence="1" id="KW-0812">Transmembrane</keyword>
<reference evidence="2" key="2">
    <citation type="submission" date="2021-04" db="EMBL/GenBank/DDBJ databases">
        <authorList>
            <person name="Gilroy R."/>
        </authorList>
    </citation>
    <scope>NUCLEOTIDE SEQUENCE</scope>
    <source>
        <strain evidence="2">CHK130-7132</strain>
    </source>
</reference>
<sequence>MDMLPAVAGPLGLVVLALVDSTSMGTLVIPLILLVVGEGGARRVSSRTLLYLLIIGVFYLLLGIALLAGLLPLMDRLGHLLATPQVMLVLALAGAALVWWSFRIDPAAIRKRGGDPEASARRWTARARSASGRPSALVALALGAGLIEAASMIPYLAALGIIADLGLGLPRGALVLVGYCAVMILPALVLCGVRLLLGRRGDRVLERVHDWAVRHASGAFSWTVGIIGVLLLLNTAGPALTWLTGGQIA</sequence>
<protein>
    <submittedName>
        <fullName evidence="2">GAP family protein</fullName>
    </submittedName>
</protein>
<name>A0A9D2THL2_9MICO</name>
<feature type="transmembrane region" description="Helical" evidence="1">
    <location>
        <begin position="218"/>
        <end position="243"/>
    </location>
</feature>
<reference evidence="2" key="1">
    <citation type="journal article" date="2021" name="PeerJ">
        <title>Extensive microbial diversity within the chicken gut microbiome revealed by metagenomics and culture.</title>
        <authorList>
            <person name="Gilroy R."/>
            <person name="Ravi A."/>
            <person name="Getino M."/>
            <person name="Pursley I."/>
            <person name="Horton D.L."/>
            <person name="Alikhan N.F."/>
            <person name="Baker D."/>
            <person name="Gharbi K."/>
            <person name="Hall N."/>
            <person name="Watson M."/>
            <person name="Adriaenssens E.M."/>
            <person name="Foster-Nyarko E."/>
            <person name="Jarju S."/>
            <person name="Secka A."/>
            <person name="Antonio M."/>
            <person name="Oren A."/>
            <person name="Chaudhuri R.R."/>
            <person name="La Ragione R."/>
            <person name="Hildebrand F."/>
            <person name="Pallen M.J."/>
        </authorList>
    </citation>
    <scope>NUCLEOTIDE SEQUENCE</scope>
    <source>
        <strain evidence="2">CHK130-7132</strain>
    </source>
</reference>
<keyword evidence="1" id="KW-1133">Transmembrane helix</keyword>
<dbReference type="InterPro" id="IPR021315">
    <property type="entry name" value="Gap/Sap"/>
</dbReference>
<feature type="transmembrane region" description="Helical" evidence="1">
    <location>
        <begin position="174"/>
        <end position="197"/>
    </location>
</feature>
<feature type="transmembrane region" description="Helical" evidence="1">
    <location>
        <begin position="49"/>
        <end position="74"/>
    </location>
</feature>
<accession>A0A9D2THL2</accession>
<feature type="transmembrane region" description="Helical" evidence="1">
    <location>
        <begin position="136"/>
        <end position="162"/>
    </location>
</feature>
<comment type="caution">
    <text evidence="2">The sequence shown here is derived from an EMBL/GenBank/DDBJ whole genome shotgun (WGS) entry which is preliminary data.</text>
</comment>
<evidence type="ECO:0000313" key="3">
    <source>
        <dbReference type="Proteomes" id="UP000823854"/>
    </source>
</evidence>
<gene>
    <name evidence="2" type="ORF">H9932_13200</name>
</gene>
<dbReference type="AlphaFoldDB" id="A0A9D2THL2"/>
<feature type="transmembrane region" description="Helical" evidence="1">
    <location>
        <begin position="12"/>
        <end position="37"/>
    </location>
</feature>
<evidence type="ECO:0000256" key="1">
    <source>
        <dbReference type="SAM" id="Phobius"/>
    </source>
</evidence>
<dbReference type="Proteomes" id="UP000823854">
    <property type="component" value="Unassembled WGS sequence"/>
</dbReference>
<organism evidence="2 3">
    <name type="scientific">Candidatus Brachybacterium intestinipullorum</name>
    <dbReference type="NCBI Taxonomy" id="2838512"/>
    <lineage>
        <taxon>Bacteria</taxon>
        <taxon>Bacillati</taxon>
        <taxon>Actinomycetota</taxon>
        <taxon>Actinomycetes</taxon>
        <taxon>Micrococcales</taxon>
        <taxon>Dermabacteraceae</taxon>
        <taxon>Brachybacterium</taxon>
    </lineage>
</organism>
<feature type="transmembrane region" description="Helical" evidence="1">
    <location>
        <begin position="80"/>
        <end position="102"/>
    </location>
</feature>
<dbReference type="EMBL" id="DWWC01000275">
    <property type="protein sequence ID" value="HJC70615.1"/>
    <property type="molecule type" value="Genomic_DNA"/>
</dbReference>
<keyword evidence="1" id="KW-0472">Membrane</keyword>
<proteinExistence type="predicted"/>